<name>A0A813KK36_POLGL</name>
<gene>
    <name evidence="1" type="ORF">PGLA2088_LOCUS33944</name>
</gene>
<proteinExistence type="predicted"/>
<feature type="non-terminal residue" evidence="1">
    <location>
        <position position="131"/>
    </location>
</feature>
<protein>
    <submittedName>
        <fullName evidence="1">Uncharacterized protein</fullName>
    </submittedName>
</protein>
<comment type="caution">
    <text evidence="1">The sequence shown here is derived from an EMBL/GenBank/DDBJ whole genome shotgun (WGS) entry which is preliminary data.</text>
</comment>
<sequence length="131" mass="14137">VLASHYTPGSLGGARSVSFVDALLDAAEGHPQCREVLAHALRALAALLPCPRVREELRRTQTRLLTCLTLALEEALDVAAVRAVCRWLPGVSSEVRQARSRLGKLDLNVLQAVSENTPVDAEDDDVQMADV</sequence>
<reference evidence="1" key="1">
    <citation type="submission" date="2021-02" db="EMBL/GenBank/DDBJ databases">
        <authorList>
            <person name="Dougan E. K."/>
            <person name="Rhodes N."/>
            <person name="Thang M."/>
            <person name="Chan C."/>
        </authorList>
    </citation>
    <scope>NUCLEOTIDE SEQUENCE</scope>
</reference>
<dbReference type="Proteomes" id="UP000626109">
    <property type="component" value="Unassembled WGS sequence"/>
</dbReference>
<evidence type="ECO:0000313" key="1">
    <source>
        <dbReference type="EMBL" id="CAE8705907.1"/>
    </source>
</evidence>
<organism evidence="1 2">
    <name type="scientific">Polarella glacialis</name>
    <name type="common">Dinoflagellate</name>
    <dbReference type="NCBI Taxonomy" id="89957"/>
    <lineage>
        <taxon>Eukaryota</taxon>
        <taxon>Sar</taxon>
        <taxon>Alveolata</taxon>
        <taxon>Dinophyceae</taxon>
        <taxon>Suessiales</taxon>
        <taxon>Suessiaceae</taxon>
        <taxon>Polarella</taxon>
    </lineage>
</organism>
<dbReference type="EMBL" id="CAJNNW010031090">
    <property type="protein sequence ID" value="CAE8705907.1"/>
    <property type="molecule type" value="Genomic_DNA"/>
</dbReference>
<evidence type="ECO:0000313" key="2">
    <source>
        <dbReference type="Proteomes" id="UP000626109"/>
    </source>
</evidence>
<dbReference type="AlphaFoldDB" id="A0A813KK36"/>
<accession>A0A813KK36</accession>